<evidence type="ECO:0000256" key="1">
    <source>
        <dbReference type="SAM" id="MobiDB-lite"/>
    </source>
</evidence>
<dbReference type="AlphaFoldDB" id="A0A9P9AHP2"/>
<protein>
    <submittedName>
        <fullName evidence="3">Nucleoside phosphorylase domain-containing protein</fullName>
    </submittedName>
</protein>
<feature type="region of interest" description="Disordered" evidence="1">
    <location>
        <begin position="355"/>
        <end position="375"/>
    </location>
</feature>
<dbReference type="InterPro" id="IPR035994">
    <property type="entry name" value="Nucleoside_phosphorylase_sf"/>
</dbReference>
<feature type="domain" description="Nucleoside phosphorylase" evidence="2">
    <location>
        <begin position="17"/>
        <end position="181"/>
    </location>
</feature>
<dbReference type="PANTHER" id="PTHR46082:SF6">
    <property type="entry name" value="AAA+ ATPASE DOMAIN-CONTAINING PROTEIN-RELATED"/>
    <property type="match status" value="1"/>
</dbReference>
<dbReference type="Proteomes" id="UP000777438">
    <property type="component" value="Unassembled WGS sequence"/>
</dbReference>
<sequence>MSPEPPLGRPTCRDDFEIGIICALPTEFDAVAYTFDLFWDEDGDPYGRAKGDNNTYTTGRIGKHHVVLALLSGMGTVSAASLAANMKSSYCRLRLALLVGVCGGMPFLPDEREVLLGDVVISKTIVQYDFGRQYPDKFMPKSTIDESFGRANKDIRNLTAKFETKLHRHRLKRGIASFLKQLQDKAAEESGDTSYRYPGAAQDKLFKPSYRHKHHGSETCVCSKCFQDTDPVCSEAASLSCERLRCDSKELVTRQRLGRREADSVDLELHVGRIASGNTVVKSAAFRDALQREAKVIAIEMEGAGVWDEIPCIIVKGVCDYADCHKTKAWQNYAAATAASAAKAILKAYTPNDKGPGTCNDGSSGNAGEDRGTETRQGGAVFSNIVNSSINALSIGHIDNWHN</sequence>
<dbReference type="InterPro" id="IPR053137">
    <property type="entry name" value="NLR-like"/>
</dbReference>
<evidence type="ECO:0000313" key="4">
    <source>
        <dbReference type="Proteomes" id="UP000777438"/>
    </source>
</evidence>
<dbReference type="GO" id="GO:0009116">
    <property type="term" value="P:nucleoside metabolic process"/>
    <property type="evidence" value="ECO:0007669"/>
    <property type="project" value="InterPro"/>
</dbReference>
<dbReference type="SUPFAM" id="SSF53167">
    <property type="entry name" value="Purine and uridine phosphorylases"/>
    <property type="match status" value="1"/>
</dbReference>
<dbReference type="GO" id="GO:0003824">
    <property type="term" value="F:catalytic activity"/>
    <property type="evidence" value="ECO:0007669"/>
    <property type="project" value="InterPro"/>
</dbReference>
<proteinExistence type="predicted"/>
<evidence type="ECO:0000259" key="2">
    <source>
        <dbReference type="Pfam" id="PF01048"/>
    </source>
</evidence>
<gene>
    <name evidence="3" type="ORF">B0T10DRAFT_609601</name>
</gene>
<dbReference type="PANTHER" id="PTHR46082">
    <property type="entry name" value="ATP/GTP-BINDING PROTEIN-RELATED"/>
    <property type="match status" value="1"/>
</dbReference>
<dbReference type="InterPro" id="IPR000845">
    <property type="entry name" value="Nucleoside_phosphorylase_d"/>
</dbReference>
<organism evidence="3 4">
    <name type="scientific">Thelonectria olida</name>
    <dbReference type="NCBI Taxonomy" id="1576542"/>
    <lineage>
        <taxon>Eukaryota</taxon>
        <taxon>Fungi</taxon>
        <taxon>Dikarya</taxon>
        <taxon>Ascomycota</taxon>
        <taxon>Pezizomycotina</taxon>
        <taxon>Sordariomycetes</taxon>
        <taxon>Hypocreomycetidae</taxon>
        <taxon>Hypocreales</taxon>
        <taxon>Nectriaceae</taxon>
        <taxon>Thelonectria</taxon>
    </lineage>
</organism>
<dbReference type="OrthoDB" id="20872at2759"/>
<keyword evidence="4" id="KW-1185">Reference proteome</keyword>
<name>A0A9P9AHP2_9HYPO</name>
<dbReference type="Pfam" id="PF01048">
    <property type="entry name" value="PNP_UDP_1"/>
    <property type="match status" value="1"/>
</dbReference>
<comment type="caution">
    <text evidence="3">The sequence shown here is derived from an EMBL/GenBank/DDBJ whole genome shotgun (WGS) entry which is preliminary data.</text>
</comment>
<dbReference type="Gene3D" id="3.40.50.1580">
    <property type="entry name" value="Nucleoside phosphorylase domain"/>
    <property type="match status" value="1"/>
</dbReference>
<dbReference type="EMBL" id="JAGPYM010000026">
    <property type="protein sequence ID" value="KAH6880521.1"/>
    <property type="molecule type" value="Genomic_DNA"/>
</dbReference>
<evidence type="ECO:0000313" key="3">
    <source>
        <dbReference type="EMBL" id="KAH6880521.1"/>
    </source>
</evidence>
<accession>A0A9P9AHP2</accession>
<reference evidence="3 4" key="1">
    <citation type="journal article" date="2021" name="Nat. Commun.">
        <title>Genetic determinants of endophytism in the Arabidopsis root mycobiome.</title>
        <authorList>
            <person name="Mesny F."/>
            <person name="Miyauchi S."/>
            <person name="Thiergart T."/>
            <person name="Pickel B."/>
            <person name="Atanasova L."/>
            <person name="Karlsson M."/>
            <person name="Huettel B."/>
            <person name="Barry K.W."/>
            <person name="Haridas S."/>
            <person name="Chen C."/>
            <person name="Bauer D."/>
            <person name="Andreopoulos W."/>
            <person name="Pangilinan J."/>
            <person name="LaButti K."/>
            <person name="Riley R."/>
            <person name="Lipzen A."/>
            <person name="Clum A."/>
            <person name="Drula E."/>
            <person name="Henrissat B."/>
            <person name="Kohler A."/>
            <person name="Grigoriev I.V."/>
            <person name="Martin F.M."/>
            <person name="Hacquard S."/>
        </authorList>
    </citation>
    <scope>NUCLEOTIDE SEQUENCE [LARGE SCALE GENOMIC DNA]</scope>
    <source>
        <strain evidence="3 4">MPI-CAGE-CH-0241</strain>
    </source>
</reference>